<dbReference type="GO" id="GO:0000155">
    <property type="term" value="F:phosphorelay sensor kinase activity"/>
    <property type="evidence" value="ECO:0007669"/>
    <property type="project" value="InterPro"/>
</dbReference>
<dbReference type="InterPro" id="IPR011006">
    <property type="entry name" value="CheY-like_superfamily"/>
</dbReference>
<keyword evidence="4" id="KW-1003">Cell membrane</keyword>
<dbReference type="Proteomes" id="UP000442109">
    <property type="component" value="Unassembled WGS sequence"/>
</dbReference>
<evidence type="ECO:0000256" key="11">
    <source>
        <dbReference type="ARBA" id="ARBA00023136"/>
    </source>
</evidence>
<dbReference type="InterPro" id="IPR004358">
    <property type="entry name" value="Sig_transdc_His_kin-like_C"/>
</dbReference>
<evidence type="ECO:0000313" key="19">
    <source>
        <dbReference type="EMBL" id="MUG31443.1"/>
    </source>
</evidence>
<dbReference type="CDD" id="cd00082">
    <property type="entry name" value="HisKA"/>
    <property type="match status" value="1"/>
</dbReference>
<dbReference type="Pfam" id="PF00072">
    <property type="entry name" value="Response_reg"/>
    <property type="match status" value="1"/>
</dbReference>
<dbReference type="CDD" id="cd16922">
    <property type="entry name" value="HATPase_EvgS-ArcB-TorS-like"/>
    <property type="match status" value="1"/>
</dbReference>
<evidence type="ECO:0000259" key="16">
    <source>
        <dbReference type="PROSITE" id="PS50109"/>
    </source>
</evidence>
<evidence type="ECO:0000259" key="17">
    <source>
        <dbReference type="PROSITE" id="PS50110"/>
    </source>
</evidence>
<keyword evidence="6 15" id="KW-0812">Transmembrane</keyword>
<dbReference type="SUPFAM" id="SSF52172">
    <property type="entry name" value="CheY-like"/>
    <property type="match status" value="1"/>
</dbReference>
<keyword evidence="11 15" id="KW-0472">Membrane</keyword>
<evidence type="ECO:0000256" key="15">
    <source>
        <dbReference type="SAM" id="Phobius"/>
    </source>
</evidence>
<gene>
    <name evidence="19" type="ORF">GB996_01370</name>
</gene>
<feature type="compositionally biased region" description="Polar residues" evidence="14">
    <location>
        <begin position="78"/>
        <end position="97"/>
    </location>
</feature>
<dbReference type="CDD" id="cd17546">
    <property type="entry name" value="REC_hyHK_CKI1_RcsC-like"/>
    <property type="match status" value="1"/>
</dbReference>
<keyword evidence="5 13" id="KW-0597">Phosphoprotein</keyword>
<dbReference type="SMART" id="SM00388">
    <property type="entry name" value="HisKA"/>
    <property type="match status" value="1"/>
</dbReference>
<evidence type="ECO:0000256" key="10">
    <source>
        <dbReference type="ARBA" id="ARBA00023012"/>
    </source>
</evidence>
<evidence type="ECO:0000313" key="20">
    <source>
        <dbReference type="Proteomes" id="UP000442109"/>
    </source>
</evidence>
<dbReference type="InterPro" id="IPR036097">
    <property type="entry name" value="HisK_dim/P_sf"/>
</dbReference>
<feature type="modified residue" description="4-aspartylphosphate" evidence="13">
    <location>
        <position position="909"/>
    </location>
</feature>
<dbReference type="CDD" id="cd00088">
    <property type="entry name" value="HPT"/>
    <property type="match status" value="1"/>
</dbReference>
<evidence type="ECO:0000256" key="7">
    <source>
        <dbReference type="ARBA" id="ARBA00022741"/>
    </source>
</evidence>
<dbReference type="InterPro" id="IPR036890">
    <property type="entry name" value="HATPase_C_sf"/>
</dbReference>
<organism evidence="19 20">
    <name type="scientific">Psychrobacter sanguinis</name>
    <dbReference type="NCBI Taxonomy" id="861445"/>
    <lineage>
        <taxon>Bacteria</taxon>
        <taxon>Pseudomonadati</taxon>
        <taxon>Pseudomonadota</taxon>
        <taxon>Gammaproteobacteria</taxon>
        <taxon>Moraxellales</taxon>
        <taxon>Moraxellaceae</taxon>
        <taxon>Psychrobacter</taxon>
    </lineage>
</organism>
<sequence length="1157" mass="128860">MRKKIIDFSSAYAQLILLVFLPIVILAAVGAYLVQKESSKAIKSEQHTLATAALIRYEPMVKQLLPVILSNQSLTEQQVAPQHSSRQANEGPSTWQVDTEAASDKVLPKPAAQIQSTQDRAADAVVKMTLPDELIDAKAVADEPEVEQSLKSLDDVKKRIGFILSSMNNNQHVQRVAIIDSNGKVLAASGDISTTSWEQMSQQYKADQQGFISGIPTEIGTAYGRSLGNYEGMQYWLFVDMDNEPLTIARLKVWLGLGITGLFTLLMLLLSLNIYAKRWIAPIYDLRLHLQQITPENMYLPVNTQSSGELNQLQQDLLKTLRRLYGDFQELKDHSDQTEDDLRDAFDEMEMQNIFIREARDQAISSSQAKSAFLANISHELRTPLNSIDGFINLLARHGDLTAEQDLYVQTIRKSSAHLLALVNDVLDFSKIEAGKLVLDKHEFSLYSAIYDVMDMLSPLAAEKGLRMAVLYYNDVPNTIIGDALRVKQVLTNLVGNAIKFTDVGEVVVRVGIDEIEDASVIEASGQAEDEAKSHHAKVATDKDNSGSMIHIAIQDTGHGLSEKAKSQLFKSFSQGDPSITRQYGGTGLGLVISKQLTKLMGGKIGFYDNDNNAAQSQLVLPEPGLSAGSVNKNPMRTGATFWFSIPSYVDIDELSDQEFGVGYEQELTDEQLQLPMLRPFAQTQGDDDKPFDMLVWINHPSSIQVFMAAVRPLNINVTMARSLAGALEKLKEEGNRWDWVVIDGGESETREDRAALLKQIRLHYQGKLAIYGYQVALDATLLERYKAMGLYQPLDKRQLYSMLDTRTTNVSTLVAPPTWQGVTILAVDDHLPNLLVLDALLSELGIKVITANSGYDAVEIIGKQLMYDTYDSEQAAALEDKATGATPKDAQSSSLPVQPTTIDLVFMDVQMPRMSGDEAAKKIRQLEADAQKEHKNYHKRLPIIALTAHGLADGKDKFIAAGIDDYVGKPISRPQLLQILQRWLGRGAETANPALKPEPNLAQKQKQDEHEQVQDELLIVDWKDALMRSANKPDLAKQLLHMMQDSVADELHALQQAWEDRDREQLAQIAHRILGASRYSGVPQIRQASQDLEDKCLLNVQHTIPSQFAMLEEYYTVLISSLKMLQALDLDAYITQQMQESDEKALSENDMTWKMI</sequence>
<dbReference type="InterPro" id="IPR001789">
    <property type="entry name" value="Sig_transdc_resp-reg_receiver"/>
</dbReference>
<dbReference type="PROSITE" id="PS50110">
    <property type="entry name" value="RESPONSE_REGULATORY"/>
    <property type="match status" value="1"/>
</dbReference>
<dbReference type="InterPro" id="IPR008207">
    <property type="entry name" value="Sig_transdc_His_kin_Hpt_dom"/>
</dbReference>
<evidence type="ECO:0000256" key="14">
    <source>
        <dbReference type="SAM" id="MobiDB-lite"/>
    </source>
</evidence>
<dbReference type="Gene3D" id="3.30.565.10">
    <property type="entry name" value="Histidine kinase-like ATPase, C-terminal domain"/>
    <property type="match status" value="1"/>
</dbReference>
<feature type="modified residue" description="Phosphohistidine" evidence="12">
    <location>
        <position position="1072"/>
    </location>
</feature>
<feature type="domain" description="HPt" evidence="18">
    <location>
        <begin position="1033"/>
        <end position="1129"/>
    </location>
</feature>
<dbReference type="EC" id="2.7.13.3" evidence="3"/>
<dbReference type="AlphaFoldDB" id="A0A844LXZ2"/>
<dbReference type="PRINTS" id="PR00344">
    <property type="entry name" value="BCTRLSENSOR"/>
</dbReference>
<dbReference type="Gene3D" id="1.20.120.160">
    <property type="entry name" value="HPT domain"/>
    <property type="match status" value="1"/>
</dbReference>
<feature type="region of interest" description="Disordered" evidence="14">
    <location>
        <begin position="78"/>
        <end position="118"/>
    </location>
</feature>
<dbReference type="Pfam" id="PF02518">
    <property type="entry name" value="HATPase_c"/>
    <property type="match status" value="1"/>
</dbReference>
<dbReference type="Pfam" id="PF00512">
    <property type="entry name" value="HisKA"/>
    <property type="match status" value="1"/>
</dbReference>
<dbReference type="InterPro" id="IPR005467">
    <property type="entry name" value="His_kinase_dom"/>
</dbReference>
<dbReference type="PROSITE" id="PS50894">
    <property type="entry name" value="HPT"/>
    <property type="match status" value="1"/>
</dbReference>
<evidence type="ECO:0000256" key="5">
    <source>
        <dbReference type="ARBA" id="ARBA00022553"/>
    </source>
</evidence>
<dbReference type="SUPFAM" id="SSF47226">
    <property type="entry name" value="Histidine-containing phosphotransfer domain, HPT domain"/>
    <property type="match status" value="1"/>
</dbReference>
<dbReference type="PANTHER" id="PTHR45339:SF1">
    <property type="entry name" value="HYBRID SIGNAL TRANSDUCTION HISTIDINE KINASE J"/>
    <property type="match status" value="1"/>
</dbReference>
<dbReference type="SMART" id="SM00448">
    <property type="entry name" value="REC"/>
    <property type="match status" value="1"/>
</dbReference>
<accession>A0A844LXZ2</accession>
<keyword evidence="20" id="KW-1185">Reference proteome</keyword>
<evidence type="ECO:0000256" key="1">
    <source>
        <dbReference type="ARBA" id="ARBA00000085"/>
    </source>
</evidence>
<evidence type="ECO:0000259" key="18">
    <source>
        <dbReference type="PROSITE" id="PS50894"/>
    </source>
</evidence>
<feature type="transmembrane region" description="Helical" evidence="15">
    <location>
        <begin position="253"/>
        <end position="276"/>
    </location>
</feature>
<dbReference type="FunFam" id="3.30.565.10:FF:000010">
    <property type="entry name" value="Sensor histidine kinase RcsC"/>
    <property type="match status" value="1"/>
</dbReference>
<reference evidence="19 20" key="1">
    <citation type="journal article" date="2019" name="PLoS ONE">
        <title>Pup mortality in New Zealand sea lions (Phocarctos hookeri) at Enderby Island, Auckland Islands, 2013-18.</title>
        <authorList>
            <person name="Michael S.A."/>
            <person name="Hayman D.T.S."/>
            <person name="Gray R."/>
            <person name="Zhang J."/>
            <person name="Rogers L."/>
            <person name="Roe W.D."/>
        </authorList>
    </citation>
    <scope>NUCLEOTIDE SEQUENCE [LARGE SCALE GENOMIC DNA]</scope>
    <source>
        <strain evidence="19 20">SM868</strain>
    </source>
</reference>
<evidence type="ECO:0000256" key="2">
    <source>
        <dbReference type="ARBA" id="ARBA00004651"/>
    </source>
</evidence>
<evidence type="ECO:0000256" key="6">
    <source>
        <dbReference type="ARBA" id="ARBA00022692"/>
    </source>
</evidence>
<comment type="subcellular location">
    <subcellularLocation>
        <location evidence="2">Cell membrane</location>
        <topology evidence="2">Multi-pass membrane protein</topology>
    </subcellularLocation>
</comment>
<feature type="region of interest" description="Disordered" evidence="14">
    <location>
        <begin position="991"/>
        <end position="1010"/>
    </location>
</feature>
<dbReference type="Gene3D" id="3.40.50.2300">
    <property type="match status" value="1"/>
</dbReference>
<dbReference type="PANTHER" id="PTHR45339">
    <property type="entry name" value="HYBRID SIGNAL TRANSDUCTION HISTIDINE KINASE J"/>
    <property type="match status" value="1"/>
</dbReference>
<evidence type="ECO:0000256" key="13">
    <source>
        <dbReference type="PROSITE-ProRule" id="PRU00169"/>
    </source>
</evidence>
<proteinExistence type="predicted"/>
<evidence type="ECO:0000256" key="8">
    <source>
        <dbReference type="ARBA" id="ARBA00022840"/>
    </source>
</evidence>
<dbReference type="SMART" id="SM00387">
    <property type="entry name" value="HATPase_c"/>
    <property type="match status" value="1"/>
</dbReference>
<dbReference type="GO" id="GO:0005886">
    <property type="term" value="C:plasma membrane"/>
    <property type="evidence" value="ECO:0007669"/>
    <property type="project" value="UniProtKB-SubCell"/>
</dbReference>
<dbReference type="InterPro" id="IPR003594">
    <property type="entry name" value="HATPase_dom"/>
</dbReference>
<dbReference type="SUPFAM" id="SSF47384">
    <property type="entry name" value="Homodimeric domain of signal transducing histidine kinase"/>
    <property type="match status" value="1"/>
</dbReference>
<evidence type="ECO:0000256" key="9">
    <source>
        <dbReference type="ARBA" id="ARBA00022989"/>
    </source>
</evidence>
<feature type="domain" description="Response regulatory" evidence="17">
    <location>
        <begin position="824"/>
        <end position="985"/>
    </location>
</feature>
<protein>
    <recommendedName>
        <fullName evidence="3">histidine kinase</fullName>
        <ecNumber evidence="3">2.7.13.3</ecNumber>
    </recommendedName>
</protein>
<dbReference type="Gene3D" id="1.10.287.130">
    <property type="match status" value="1"/>
</dbReference>
<feature type="domain" description="Histidine kinase" evidence="16">
    <location>
        <begin position="376"/>
        <end position="625"/>
    </location>
</feature>
<evidence type="ECO:0000256" key="4">
    <source>
        <dbReference type="ARBA" id="ARBA00022475"/>
    </source>
</evidence>
<evidence type="ECO:0000256" key="3">
    <source>
        <dbReference type="ARBA" id="ARBA00012438"/>
    </source>
</evidence>
<comment type="caution">
    <text evidence="19">The sequence shown here is derived from an EMBL/GenBank/DDBJ whole genome shotgun (WGS) entry which is preliminary data.</text>
</comment>
<feature type="transmembrane region" description="Helical" evidence="15">
    <location>
        <begin position="12"/>
        <end position="34"/>
    </location>
</feature>
<dbReference type="EMBL" id="WFKQ01000001">
    <property type="protein sequence ID" value="MUG31443.1"/>
    <property type="molecule type" value="Genomic_DNA"/>
</dbReference>
<dbReference type="InterPro" id="IPR003661">
    <property type="entry name" value="HisK_dim/P_dom"/>
</dbReference>
<dbReference type="Pfam" id="PF01627">
    <property type="entry name" value="Hpt"/>
    <property type="match status" value="1"/>
</dbReference>
<dbReference type="GO" id="GO:0005524">
    <property type="term" value="F:ATP binding"/>
    <property type="evidence" value="ECO:0007669"/>
    <property type="project" value="UniProtKB-KW"/>
</dbReference>
<dbReference type="RefSeq" id="WP_155586636.1">
    <property type="nucleotide sequence ID" value="NZ_WFKQ01000001.1"/>
</dbReference>
<keyword evidence="7" id="KW-0547">Nucleotide-binding</keyword>
<comment type="catalytic activity">
    <reaction evidence="1">
        <text>ATP + protein L-histidine = ADP + protein N-phospho-L-histidine.</text>
        <dbReference type="EC" id="2.7.13.3"/>
    </reaction>
</comment>
<dbReference type="InterPro" id="IPR036641">
    <property type="entry name" value="HPT_dom_sf"/>
</dbReference>
<evidence type="ECO:0000256" key="12">
    <source>
        <dbReference type="PROSITE-ProRule" id="PRU00110"/>
    </source>
</evidence>
<name>A0A844LXZ2_9GAMM</name>
<dbReference type="PROSITE" id="PS50109">
    <property type="entry name" value="HIS_KIN"/>
    <property type="match status" value="1"/>
</dbReference>
<keyword evidence="8" id="KW-0067">ATP-binding</keyword>
<keyword evidence="9 15" id="KW-1133">Transmembrane helix</keyword>
<dbReference type="OrthoDB" id="9797243at2"/>
<dbReference type="SUPFAM" id="SSF55874">
    <property type="entry name" value="ATPase domain of HSP90 chaperone/DNA topoisomerase II/histidine kinase"/>
    <property type="match status" value="1"/>
</dbReference>
<keyword evidence="10" id="KW-0902">Two-component regulatory system</keyword>